<organism evidence="3 4">
    <name type="scientific">Mariniradius saccharolyticus AK6</name>
    <dbReference type="NCBI Taxonomy" id="1239962"/>
    <lineage>
        <taxon>Bacteria</taxon>
        <taxon>Pseudomonadati</taxon>
        <taxon>Bacteroidota</taxon>
        <taxon>Cytophagia</taxon>
        <taxon>Cytophagales</taxon>
        <taxon>Cyclobacteriaceae</taxon>
        <taxon>Mariniradius</taxon>
    </lineage>
</organism>
<dbReference type="EMBL" id="AMZY02000018">
    <property type="protein sequence ID" value="EMS31728.1"/>
    <property type="molecule type" value="Genomic_DNA"/>
</dbReference>
<feature type="region of interest" description="Disordered" evidence="2">
    <location>
        <begin position="87"/>
        <end position="119"/>
    </location>
</feature>
<evidence type="ECO:0000256" key="2">
    <source>
        <dbReference type="SAM" id="MobiDB-lite"/>
    </source>
</evidence>
<comment type="caution">
    <text evidence="3">The sequence shown here is derived from an EMBL/GenBank/DDBJ whole genome shotgun (WGS) entry which is preliminary data.</text>
</comment>
<keyword evidence="4" id="KW-1185">Reference proteome</keyword>
<feature type="compositionally biased region" description="Basic and acidic residues" evidence="2">
    <location>
        <begin position="87"/>
        <end position="106"/>
    </location>
</feature>
<keyword evidence="1" id="KW-0175">Coiled coil</keyword>
<dbReference type="PROSITE" id="PS51257">
    <property type="entry name" value="PROKAR_LIPOPROTEIN"/>
    <property type="match status" value="1"/>
</dbReference>
<name>M7XAR8_9BACT</name>
<evidence type="ECO:0000313" key="4">
    <source>
        <dbReference type="Proteomes" id="UP000010953"/>
    </source>
</evidence>
<dbReference type="Proteomes" id="UP000010953">
    <property type="component" value="Unassembled WGS sequence"/>
</dbReference>
<evidence type="ECO:0000313" key="3">
    <source>
        <dbReference type="EMBL" id="EMS31728.1"/>
    </source>
</evidence>
<reference evidence="3" key="1">
    <citation type="submission" date="2013-01" db="EMBL/GenBank/DDBJ databases">
        <title>Genome assembly of Mariniradius saccharolyticus AK6.</title>
        <authorList>
            <person name="Vaidya B."/>
            <person name="Khatri I."/>
            <person name="Tanuku N.R.S."/>
            <person name="Subramanian S."/>
            <person name="Pinnaka A."/>
        </authorList>
    </citation>
    <scope>NUCLEOTIDE SEQUENCE [LARGE SCALE GENOMIC DNA]</scope>
    <source>
        <strain evidence="3">AK6</strain>
    </source>
</reference>
<proteinExistence type="predicted"/>
<dbReference type="STRING" id="1239962.C943_01999"/>
<dbReference type="InParanoid" id="M7XAR8"/>
<sequence length="161" mass="18735">MEKFKKPFLLLLSAGIMAACSQEKKIEGNPEIYAEANDYHQKSLDLREEILELEKQVKEAGIDYSELKDQLKTWDKDIIEVPGYEHAHDDHESHDHEHGEAHEGHKERKYHVHNPSKPFSDAEHLDYQKVLYEEMVLIHGKFKRLLTPEVMESDSASTSKQ</sequence>
<dbReference type="eggNOG" id="ENOG50347UR">
    <property type="taxonomic scope" value="Bacteria"/>
</dbReference>
<feature type="coiled-coil region" evidence="1">
    <location>
        <begin position="36"/>
        <end position="70"/>
    </location>
</feature>
<dbReference type="RefSeq" id="WP_008630474.1">
    <property type="nucleotide sequence ID" value="NZ_AMZY02000018.1"/>
</dbReference>
<protein>
    <recommendedName>
        <fullName evidence="5">Lipoprotein</fullName>
    </recommendedName>
</protein>
<gene>
    <name evidence="3" type="ORF">C943_01999</name>
</gene>
<dbReference type="AlphaFoldDB" id="M7XAR8"/>
<accession>M7XAR8</accession>
<dbReference type="OrthoDB" id="838550at2"/>
<evidence type="ECO:0000256" key="1">
    <source>
        <dbReference type="SAM" id="Coils"/>
    </source>
</evidence>
<evidence type="ECO:0008006" key="5">
    <source>
        <dbReference type="Google" id="ProtNLM"/>
    </source>
</evidence>